<dbReference type="Gene3D" id="3.90.850.10">
    <property type="entry name" value="Fumarylacetoacetase-like, C-terminal domain"/>
    <property type="match status" value="1"/>
</dbReference>
<dbReference type="SUPFAM" id="SSF56529">
    <property type="entry name" value="FAH"/>
    <property type="match status" value="1"/>
</dbReference>
<name>A0A382DWA8_9ZZZZ</name>
<evidence type="ECO:0000313" key="1">
    <source>
        <dbReference type="EMBL" id="SVB41857.1"/>
    </source>
</evidence>
<organism evidence="1">
    <name type="scientific">marine metagenome</name>
    <dbReference type="NCBI Taxonomy" id="408172"/>
    <lineage>
        <taxon>unclassified sequences</taxon>
        <taxon>metagenomes</taxon>
        <taxon>ecological metagenomes</taxon>
    </lineage>
</organism>
<dbReference type="GO" id="GO:0005737">
    <property type="term" value="C:cytoplasm"/>
    <property type="evidence" value="ECO:0007669"/>
    <property type="project" value="TreeGrafter"/>
</dbReference>
<dbReference type="GO" id="GO:0008684">
    <property type="term" value="F:2-oxopent-4-enoate hydratase activity"/>
    <property type="evidence" value="ECO:0007669"/>
    <property type="project" value="TreeGrafter"/>
</dbReference>
<accession>A0A382DWA8</accession>
<dbReference type="InterPro" id="IPR036663">
    <property type="entry name" value="Fumarylacetoacetase_C_sf"/>
</dbReference>
<dbReference type="InterPro" id="IPR050772">
    <property type="entry name" value="Hydratase-Decarb/MhpD_sf"/>
</dbReference>
<dbReference type="AlphaFoldDB" id="A0A382DWA8"/>
<sequence>MTTEKFHDAARILGDAAARHARIDVLPAHLRPRDLEEAYQIQSALVSQAGELVLGLKIAATSRAGQEHIGIDHPISGQLLASQVLAPGDTAQMKDNLMQVAEAEFVFEFASPVKPRRSPYSWQEVMTSVSHLRLGIELPDSRYRFFSKAGVAQLVADNACANLFVLGPRVPGNWQADDLSSRPTRLVMDGQEVTKGSGADALGDPRFALTWLVNHLSGRGLNIERGQFVTTGVCGDPAPLGGAHRVAADFGDYGRIEIGLSYLD</sequence>
<dbReference type="EMBL" id="UINC01041082">
    <property type="protein sequence ID" value="SVB41857.1"/>
    <property type="molecule type" value="Genomic_DNA"/>
</dbReference>
<proteinExistence type="predicted"/>
<reference evidence="1" key="1">
    <citation type="submission" date="2018-05" db="EMBL/GenBank/DDBJ databases">
        <authorList>
            <person name="Lanie J.A."/>
            <person name="Ng W.-L."/>
            <person name="Kazmierczak K.M."/>
            <person name="Andrzejewski T.M."/>
            <person name="Davidsen T.M."/>
            <person name="Wayne K.J."/>
            <person name="Tettelin H."/>
            <person name="Glass J.I."/>
            <person name="Rusch D."/>
            <person name="Podicherti R."/>
            <person name="Tsui H.-C.T."/>
            <person name="Winkler M.E."/>
        </authorList>
    </citation>
    <scope>NUCLEOTIDE SEQUENCE</scope>
</reference>
<dbReference type="PANTHER" id="PTHR30143">
    <property type="entry name" value="ACID HYDRATASE"/>
    <property type="match status" value="1"/>
</dbReference>
<protein>
    <recommendedName>
        <fullName evidence="2">Fumarylacetoacetase-like C-terminal domain-containing protein</fullName>
    </recommendedName>
</protein>
<dbReference type="PANTHER" id="PTHR30143:SF0">
    <property type="entry name" value="2-KETO-4-PENTENOATE HYDRATASE"/>
    <property type="match status" value="1"/>
</dbReference>
<evidence type="ECO:0008006" key="2">
    <source>
        <dbReference type="Google" id="ProtNLM"/>
    </source>
</evidence>
<gene>
    <name evidence="1" type="ORF">METZ01_LOCUS194711</name>
</gene>